<evidence type="ECO:0000256" key="1">
    <source>
        <dbReference type="ARBA" id="ARBA00003618"/>
    </source>
</evidence>
<comment type="caution">
    <text evidence="11">The sequence shown here is derived from an EMBL/GenBank/DDBJ whole genome shotgun (WGS) entry which is preliminary data.</text>
</comment>
<evidence type="ECO:0000256" key="8">
    <source>
        <dbReference type="ARBA" id="ARBA00033408"/>
    </source>
</evidence>
<dbReference type="PANTHER" id="PTHR11059:SF0">
    <property type="entry name" value="DNA REPAIR PROTEIN RECN"/>
    <property type="match status" value="1"/>
</dbReference>
<keyword evidence="5 9" id="KW-0227">DNA damage</keyword>
<reference evidence="11 12" key="1">
    <citation type="submission" date="2020-08" db="EMBL/GenBank/DDBJ databases">
        <title>Genomic Encyclopedia of Type Strains, Phase IV (KMG-IV): sequencing the most valuable type-strain genomes for metagenomic binning, comparative biology and taxonomic classification.</title>
        <authorList>
            <person name="Goeker M."/>
        </authorList>
    </citation>
    <scope>NUCLEOTIDE SEQUENCE [LARGE SCALE GENOMIC DNA]</scope>
    <source>
        <strain evidence="11 12">DSM 26963</strain>
    </source>
</reference>
<comment type="function">
    <text evidence="1 9">May be involved in recombinational repair of damaged DNA.</text>
</comment>
<evidence type="ECO:0000313" key="11">
    <source>
        <dbReference type="EMBL" id="MBB5185328.1"/>
    </source>
</evidence>
<evidence type="ECO:0000313" key="12">
    <source>
        <dbReference type="Proteomes" id="UP000521313"/>
    </source>
</evidence>
<dbReference type="Gene3D" id="3.40.50.300">
    <property type="entry name" value="P-loop containing nucleotide triphosphate hydrolases"/>
    <property type="match status" value="2"/>
</dbReference>
<name>A0A7W8D3M4_9FIRM</name>
<evidence type="ECO:0000256" key="5">
    <source>
        <dbReference type="ARBA" id="ARBA00022763"/>
    </source>
</evidence>
<keyword evidence="7 9" id="KW-0234">DNA repair</keyword>
<dbReference type="GO" id="GO:0043590">
    <property type="term" value="C:bacterial nucleoid"/>
    <property type="evidence" value="ECO:0007669"/>
    <property type="project" value="TreeGrafter"/>
</dbReference>
<feature type="domain" description="RecF/RecN/SMC N-terminal" evidence="10">
    <location>
        <begin position="2"/>
        <end position="500"/>
    </location>
</feature>
<evidence type="ECO:0000256" key="4">
    <source>
        <dbReference type="ARBA" id="ARBA00022741"/>
    </source>
</evidence>
<keyword evidence="6" id="KW-0067">ATP-binding</keyword>
<dbReference type="GO" id="GO:0005524">
    <property type="term" value="F:ATP binding"/>
    <property type="evidence" value="ECO:0007669"/>
    <property type="project" value="UniProtKB-KW"/>
</dbReference>
<evidence type="ECO:0000256" key="3">
    <source>
        <dbReference type="ARBA" id="ARBA00021315"/>
    </source>
</evidence>
<dbReference type="EMBL" id="JACHHD010000013">
    <property type="protein sequence ID" value="MBB5185328.1"/>
    <property type="molecule type" value="Genomic_DNA"/>
</dbReference>
<organism evidence="11 12">
    <name type="scientific">Faecalicoccus acidiformans</name>
    <dbReference type="NCBI Taxonomy" id="915173"/>
    <lineage>
        <taxon>Bacteria</taxon>
        <taxon>Bacillati</taxon>
        <taxon>Bacillota</taxon>
        <taxon>Erysipelotrichia</taxon>
        <taxon>Erysipelotrichales</taxon>
        <taxon>Erysipelotrichaceae</taxon>
        <taxon>Faecalicoccus</taxon>
    </lineage>
</organism>
<evidence type="ECO:0000256" key="9">
    <source>
        <dbReference type="PIRNR" id="PIRNR003128"/>
    </source>
</evidence>
<sequence>MIEQLFVKDYILFDSAMIDFSKGMSVITGETGAGKSLLIDAIGYLMGGRIQGNIVRKGKDRCILQMVLSLPDGSILKELEENGFFIEDELIIQRIIQSNQKSSVRINQQTTTLSFVKKLCSQLIDVHSQMDTYSLMDPRVQMDLLDQYSNALELRNQVKDAFNAYEGANSLYHKIEGEDLNIDQLDLLTEQCNEIDSLYMTPEEYDSMEQRIEEASHAQRSIDSLYESLRLLNQENGVLDNLYSLSKNLNEDTVLQEKASWIQDIYYTLNEFKDEIEKRKEDLLQGVDQLDELQEKKFKLKKAIRKYGGSLNAMWQRKEELMNQIDAILHREDLLEKLKKDLDAKEQHYLKLANLLSQQRKDHFHALSLALEDHFKDLMLEHARFKVNCTPKPYSANGIDQIEFVVSMNPGQPFSPLKQSASGGELSRLMLALKVVFQTKKYTETLIFDEIDTGVSGKVALKMGEKMRILSKNYQVLCITHLASVAAWAQDHFTVIKTSNENETTTKVVLLDSAQCIDELAVMSSGTLTEASRQAAQDLKKRTEGTFYG</sequence>
<evidence type="ECO:0000256" key="6">
    <source>
        <dbReference type="ARBA" id="ARBA00022840"/>
    </source>
</evidence>
<dbReference type="Pfam" id="PF02463">
    <property type="entry name" value="SMC_N"/>
    <property type="match status" value="1"/>
</dbReference>
<protein>
    <recommendedName>
        <fullName evidence="3 9">DNA repair protein RecN</fullName>
    </recommendedName>
    <alternativeName>
        <fullName evidence="8 9">Recombination protein N</fullName>
    </alternativeName>
</protein>
<dbReference type="AlphaFoldDB" id="A0A7W8D3M4"/>
<comment type="similarity">
    <text evidence="2 9">Belongs to the RecN family.</text>
</comment>
<dbReference type="InterPro" id="IPR003395">
    <property type="entry name" value="RecF/RecN/SMC_N"/>
</dbReference>
<dbReference type="InterPro" id="IPR004604">
    <property type="entry name" value="DNA_recomb/repair_RecN"/>
</dbReference>
<dbReference type="Proteomes" id="UP000521313">
    <property type="component" value="Unassembled WGS sequence"/>
</dbReference>
<dbReference type="GO" id="GO:0006281">
    <property type="term" value="P:DNA repair"/>
    <property type="evidence" value="ECO:0007669"/>
    <property type="project" value="UniProtKB-KW"/>
</dbReference>
<evidence type="ECO:0000256" key="7">
    <source>
        <dbReference type="ARBA" id="ARBA00023204"/>
    </source>
</evidence>
<dbReference type="PANTHER" id="PTHR11059">
    <property type="entry name" value="DNA REPAIR PROTEIN RECN"/>
    <property type="match status" value="1"/>
</dbReference>
<dbReference type="GO" id="GO:0006310">
    <property type="term" value="P:DNA recombination"/>
    <property type="evidence" value="ECO:0007669"/>
    <property type="project" value="InterPro"/>
</dbReference>
<evidence type="ECO:0000256" key="2">
    <source>
        <dbReference type="ARBA" id="ARBA00009441"/>
    </source>
</evidence>
<dbReference type="RefSeq" id="WP_183376169.1">
    <property type="nucleotide sequence ID" value="NZ_JACHHD010000013.1"/>
</dbReference>
<dbReference type="PIRSF" id="PIRSF003128">
    <property type="entry name" value="RecN"/>
    <property type="match status" value="1"/>
</dbReference>
<evidence type="ECO:0000259" key="10">
    <source>
        <dbReference type="Pfam" id="PF02463"/>
    </source>
</evidence>
<dbReference type="GO" id="GO:0009432">
    <property type="term" value="P:SOS response"/>
    <property type="evidence" value="ECO:0007669"/>
    <property type="project" value="TreeGrafter"/>
</dbReference>
<proteinExistence type="inferred from homology"/>
<dbReference type="InterPro" id="IPR027417">
    <property type="entry name" value="P-loop_NTPase"/>
</dbReference>
<dbReference type="CDD" id="cd03241">
    <property type="entry name" value="ABC_RecN"/>
    <property type="match status" value="2"/>
</dbReference>
<gene>
    <name evidence="11" type="ORF">HNQ43_001382</name>
</gene>
<accession>A0A7W8D3M4</accession>
<keyword evidence="4" id="KW-0547">Nucleotide-binding</keyword>
<dbReference type="SUPFAM" id="SSF52540">
    <property type="entry name" value="P-loop containing nucleoside triphosphate hydrolases"/>
    <property type="match status" value="2"/>
</dbReference>